<evidence type="ECO:0000256" key="2">
    <source>
        <dbReference type="SAM" id="Phobius"/>
    </source>
</evidence>
<feature type="compositionally biased region" description="Basic and acidic residues" evidence="1">
    <location>
        <begin position="793"/>
        <end position="810"/>
    </location>
</feature>
<dbReference type="EMBL" id="JAANYQ010000008">
    <property type="protein sequence ID" value="KAF4122797.1"/>
    <property type="molecule type" value="Genomic_DNA"/>
</dbReference>
<evidence type="ECO:0000313" key="4">
    <source>
        <dbReference type="Proteomes" id="UP000749293"/>
    </source>
</evidence>
<comment type="caution">
    <text evidence="3">The sequence shown here is derived from an EMBL/GenBank/DDBJ whole genome shotgun (WGS) entry which is preliminary data.</text>
</comment>
<dbReference type="RefSeq" id="XP_035321449.1">
    <property type="nucleotide sequence ID" value="XM_035469069.1"/>
</dbReference>
<dbReference type="GO" id="GO:1903778">
    <property type="term" value="P:protein localization to vacuolar membrane"/>
    <property type="evidence" value="ECO:0007669"/>
    <property type="project" value="TreeGrafter"/>
</dbReference>
<feature type="region of interest" description="Disordered" evidence="1">
    <location>
        <begin position="532"/>
        <end position="648"/>
    </location>
</feature>
<feature type="compositionally biased region" description="Low complexity" evidence="1">
    <location>
        <begin position="193"/>
        <end position="232"/>
    </location>
</feature>
<dbReference type="InterPro" id="IPR024260">
    <property type="entry name" value="Vac7"/>
</dbReference>
<feature type="compositionally biased region" description="Basic residues" evidence="1">
    <location>
        <begin position="555"/>
        <end position="564"/>
    </location>
</feature>
<feature type="region of interest" description="Disordered" evidence="1">
    <location>
        <begin position="406"/>
        <end position="440"/>
    </location>
</feature>
<feature type="compositionally biased region" description="Polar residues" evidence="1">
    <location>
        <begin position="116"/>
        <end position="126"/>
    </location>
</feature>
<dbReference type="GO" id="GO:0000011">
    <property type="term" value="P:vacuole inheritance"/>
    <property type="evidence" value="ECO:0007669"/>
    <property type="project" value="TreeGrafter"/>
</dbReference>
<feature type="compositionally biased region" description="Low complexity" evidence="1">
    <location>
        <begin position="595"/>
        <end position="605"/>
    </location>
</feature>
<dbReference type="GO" id="GO:0070772">
    <property type="term" value="C:PAS complex"/>
    <property type="evidence" value="ECO:0007669"/>
    <property type="project" value="TreeGrafter"/>
</dbReference>
<feature type="compositionally biased region" description="Polar residues" evidence="1">
    <location>
        <begin position="365"/>
        <end position="383"/>
    </location>
</feature>
<dbReference type="Proteomes" id="UP000749293">
    <property type="component" value="Unassembled WGS sequence"/>
</dbReference>
<feature type="compositionally biased region" description="Polar residues" evidence="1">
    <location>
        <begin position="429"/>
        <end position="440"/>
    </location>
</feature>
<feature type="region of interest" description="Disordered" evidence="1">
    <location>
        <begin position="461"/>
        <end position="496"/>
    </location>
</feature>
<feature type="transmembrane region" description="Helical" evidence="2">
    <location>
        <begin position="678"/>
        <end position="705"/>
    </location>
</feature>
<dbReference type="GO" id="GO:0000329">
    <property type="term" value="C:fungal-type vacuole membrane"/>
    <property type="evidence" value="ECO:0007669"/>
    <property type="project" value="TreeGrafter"/>
</dbReference>
<feature type="compositionally biased region" description="Polar residues" evidence="1">
    <location>
        <begin position="485"/>
        <end position="496"/>
    </location>
</feature>
<keyword evidence="2" id="KW-1133">Transmembrane helix</keyword>
<feature type="compositionally biased region" description="Basic and acidic residues" evidence="1">
    <location>
        <begin position="765"/>
        <end position="780"/>
    </location>
</feature>
<dbReference type="PANTHER" id="PTHR28258">
    <property type="entry name" value="VACUOLAR SEGREGATION PROTEIN 7"/>
    <property type="match status" value="1"/>
</dbReference>
<sequence length="920" mass="99156">MDDKSSTDPLGAPVDQEPSPMTMAANDPPRRRRERQEQQPAAAVAADAAATGVSTEPAHPTPRTDKASLPSTGPDVTARTPRNPSREPSPGRNSRRAASISRLSSASSLGSRRASQQQDISPTRQPMRQGVMPPRKFSARSLSAATIPSLPPKNQETTQIQSPMPRKPIASDLREDPRWPVSPRLKSPPPHPNNNNNNSSSSSSSSNSNSNISNDTATSGNNGNNNASTPSAIRQQEPSPINVPRSSPSPLLTSDSQNTTSGSDTEDSQTQSGLRTPARASLETVQEVSLPSSPSVAGDAVIARMDERLAHESDSVFSEEQTPRARPSMSIVYGSQDRDSGSDTGSYRPDPIRRPTSVPPPPMVQRQSGSVSKAPNPSQNMTVETETVASIPQVALTVTKNEALSNLLKTKPSTETIKPRKEKKRTSRKQSTVGTGNASSKSDIFEAKVAIAIDEANTSDSDETFVYDSNPPDGKDRSSRRFHSRTPSATSMVSQADRQNLRSIYGIMEAGPAHAPKKGMKFVNSVNAGSGGESLNLDDDGKGTGRSMGGSGRGTARHHHHIGRWGRQPGNGHPSLFDNESPFAGSTKPKVNGQSRNSSGPSSSPRNHHHHRHHHSGLNHKRSNYQLSSYDADDTGGGADDERTPLMGSMNNRTVRARRGPHSLRQAESQSFERRPSYLTRFAACLVLTMMFLLVITGAIGLMFATSQPMSNIDIVSIGNVVTSEQVLMFDLTVRAHNPNIVVVTVDHANLEIFAKSEHAGTDSEWWKMPRGPDEMHTLDDPINDPPLDDDDGHGGRGGHHEHDGDDEQSRPNVLLGRVTQFDSPLTFEGSLFHKGYSTSTGQMQLPYPGNSTSGGSERWERIYQDEFDLIVKGVVKYTLPLSARIRSATVAGRAHVDPNSANDPTLQPNGTAEVLTQDA</sequence>
<proteinExistence type="predicted"/>
<keyword evidence="4" id="KW-1185">Reference proteome</keyword>
<accession>A0A9P4YVY4</accession>
<dbReference type="GO" id="GO:0010513">
    <property type="term" value="P:positive regulation of phosphatidylinositol biosynthetic process"/>
    <property type="evidence" value="ECO:0007669"/>
    <property type="project" value="TreeGrafter"/>
</dbReference>
<feature type="region of interest" description="Disordered" evidence="1">
    <location>
        <begin position="896"/>
        <end position="920"/>
    </location>
</feature>
<dbReference type="PANTHER" id="PTHR28258:SF1">
    <property type="entry name" value="VACUOLAR SEGREGATION PROTEIN 7"/>
    <property type="match status" value="1"/>
</dbReference>
<feature type="compositionally biased region" description="Gly residues" evidence="1">
    <location>
        <begin position="544"/>
        <end position="553"/>
    </location>
</feature>
<name>A0A9P4YVY4_9HYPO</name>
<keyword evidence="2" id="KW-0812">Transmembrane</keyword>
<feature type="region of interest" description="Disordered" evidence="1">
    <location>
        <begin position="1"/>
        <end position="383"/>
    </location>
</feature>
<reference evidence="3" key="1">
    <citation type="submission" date="2020-03" db="EMBL/GenBank/DDBJ databases">
        <title>Site-based positive gene gene selection in Geosmithia morbida across the United States reveals a broad range of putative effectors and factors for local host and environmental adapation.</title>
        <authorList>
            <person name="Onufrak A."/>
            <person name="Murdoch R.W."/>
            <person name="Gazis R."/>
            <person name="Huff M."/>
            <person name="Staton M."/>
            <person name="Klingeman W."/>
            <person name="Hadziabdic D."/>
        </authorList>
    </citation>
    <scope>NUCLEOTIDE SEQUENCE</scope>
    <source>
        <strain evidence="3">1262</strain>
    </source>
</reference>
<feature type="compositionally biased region" description="Polar residues" evidence="1">
    <location>
        <begin position="900"/>
        <end position="911"/>
    </location>
</feature>
<feature type="compositionally biased region" description="Polar residues" evidence="1">
    <location>
        <begin position="283"/>
        <end position="295"/>
    </location>
</feature>
<feature type="region of interest" description="Disordered" evidence="1">
    <location>
        <begin position="765"/>
        <end position="811"/>
    </location>
</feature>
<evidence type="ECO:0000313" key="3">
    <source>
        <dbReference type="EMBL" id="KAF4122797.1"/>
    </source>
</evidence>
<feature type="compositionally biased region" description="Basic residues" evidence="1">
    <location>
        <begin position="606"/>
        <end position="623"/>
    </location>
</feature>
<gene>
    <name evidence="3" type="ORF">GMORB2_7104</name>
</gene>
<organism evidence="3 4">
    <name type="scientific">Geosmithia morbida</name>
    <dbReference type="NCBI Taxonomy" id="1094350"/>
    <lineage>
        <taxon>Eukaryota</taxon>
        <taxon>Fungi</taxon>
        <taxon>Dikarya</taxon>
        <taxon>Ascomycota</taxon>
        <taxon>Pezizomycotina</taxon>
        <taxon>Sordariomycetes</taxon>
        <taxon>Hypocreomycetidae</taxon>
        <taxon>Hypocreales</taxon>
        <taxon>Bionectriaceae</taxon>
        <taxon>Geosmithia</taxon>
    </lineage>
</organism>
<keyword evidence="2" id="KW-0472">Membrane</keyword>
<dbReference type="AlphaFoldDB" id="A0A9P4YVY4"/>
<feature type="compositionally biased region" description="Basic and acidic residues" evidence="1">
    <location>
        <begin position="304"/>
        <end position="314"/>
    </location>
</feature>
<dbReference type="OrthoDB" id="1204at2759"/>
<feature type="compositionally biased region" description="Low complexity" evidence="1">
    <location>
        <begin position="96"/>
        <end position="115"/>
    </location>
</feature>
<feature type="compositionally biased region" description="Polar residues" evidence="1">
    <location>
        <begin position="140"/>
        <end position="162"/>
    </location>
</feature>
<feature type="compositionally biased region" description="Polar residues" evidence="1">
    <location>
        <begin position="406"/>
        <end position="416"/>
    </location>
</feature>
<evidence type="ECO:0000256" key="1">
    <source>
        <dbReference type="SAM" id="MobiDB-lite"/>
    </source>
</evidence>
<dbReference type="Pfam" id="PF12751">
    <property type="entry name" value="Vac7"/>
    <property type="match status" value="1"/>
</dbReference>
<feature type="compositionally biased region" description="Low complexity" evidence="1">
    <location>
        <begin position="38"/>
        <end position="50"/>
    </location>
</feature>
<dbReference type="GeneID" id="55973327"/>
<feature type="compositionally biased region" description="Polar residues" evidence="1">
    <location>
        <begin position="233"/>
        <end position="274"/>
    </location>
</feature>
<protein>
    <submittedName>
        <fullName evidence="3">Phospholipid metabolism enzyme regulator</fullName>
    </submittedName>
</protein>